<evidence type="ECO:0000313" key="1">
    <source>
        <dbReference type="EMBL" id="CCK26115.1"/>
    </source>
</evidence>
<dbReference type="HOGENOM" id="CLU_3240003_0_0_11"/>
<keyword evidence="2" id="KW-1185">Reference proteome</keyword>
<dbReference type="KEGG" id="sdv:BN159_1736"/>
<protein>
    <submittedName>
        <fullName evidence="1">Uncharacterized protein</fullName>
    </submittedName>
</protein>
<dbReference type="PATRIC" id="fig|1214101.3.peg.1762"/>
<proteinExistence type="predicted"/>
<dbReference type="AlphaFoldDB" id="K4QZ36"/>
<dbReference type="Proteomes" id="UP000008043">
    <property type="component" value="Chromosome"/>
</dbReference>
<organism evidence="1 2">
    <name type="scientific">Streptomyces davaonensis (strain DSM 101723 / JCM 4913 / KCC S-0913 / 768)</name>
    <dbReference type="NCBI Taxonomy" id="1214101"/>
    <lineage>
        <taxon>Bacteria</taxon>
        <taxon>Bacillati</taxon>
        <taxon>Actinomycetota</taxon>
        <taxon>Actinomycetes</taxon>
        <taxon>Kitasatosporales</taxon>
        <taxon>Streptomycetaceae</taxon>
        <taxon>Streptomyces</taxon>
    </lineage>
</organism>
<gene>
    <name evidence="1" type="ORF">BN159_1736</name>
</gene>
<reference evidence="1 2" key="1">
    <citation type="journal article" date="2012" name="J. Bacteriol.">
        <title>Genome sequence of the bacterium Streptomyces davawensis JCM 4913 and heterologous production of the unique antibiotic roseoflavin.</title>
        <authorList>
            <person name="Jankowitsch F."/>
            <person name="Schwarz J."/>
            <person name="Ruckert C."/>
            <person name="Gust B."/>
            <person name="Szczepanowski R."/>
            <person name="Blom J."/>
            <person name="Pelzer S."/>
            <person name="Kalinowski J."/>
            <person name="Mack M."/>
        </authorList>
    </citation>
    <scope>NUCLEOTIDE SEQUENCE [LARGE SCALE GENOMIC DNA]</scope>
    <source>
        <strain evidence="2">DSM 101723 / JCM 4913 / KCC S-0913 / 768</strain>
    </source>
</reference>
<dbReference type="STRING" id="1214101.BN159_1736"/>
<sequence length="43" mass="5037">MFGRVPEPKKLIEYEGQHYEILSNHLPEIVSRSAGWRALTLNR</sequence>
<dbReference type="EMBL" id="HE971709">
    <property type="protein sequence ID" value="CCK26115.1"/>
    <property type="molecule type" value="Genomic_DNA"/>
</dbReference>
<evidence type="ECO:0000313" key="2">
    <source>
        <dbReference type="Proteomes" id="UP000008043"/>
    </source>
</evidence>
<accession>K4QZ36</accession>
<name>K4QZ36_STRDJ</name>